<dbReference type="SUPFAM" id="SSF53098">
    <property type="entry name" value="Ribonuclease H-like"/>
    <property type="match status" value="1"/>
</dbReference>
<dbReference type="PANTHER" id="PTHR35004">
    <property type="entry name" value="TRANSPOSASE RV3428C-RELATED"/>
    <property type="match status" value="1"/>
</dbReference>
<dbReference type="InterPro" id="IPR001584">
    <property type="entry name" value="Integrase_cat-core"/>
</dbReference>
<evidence type="ECO:0000313" key="3">
    <source>
        <dbReference type="Proteomes" id="UP000318093"/>
    </source>
</evidence>
<dbReference type="PANTHER" id="PTHR35004:SF7">
    <property type="entry name" value="INTEGRASE PROTEIN"/>
    <property type="match status" value="1"/>
</dbReference>
<comment type="caution">
    <text evidence="2">The sequence shown here is derived from an EMBL/GenBank/DDBJ whole genome shotgun (WGS) entry which is preliminary data.</text>
</comment>
<dbReference type="EMBL" id="VBAN01000001">
    <property type="protein sequence ID" value="TMI85567.1"/>
    <property type="molecule type" value="Genomic_DNA"/>
</dbReference>
<dbReference type="GO" id="GO:0015074">
    <property type="term" value="P:DNA integration"/>
    <property type="evidence" value="ECO:0007669"/>
    <property type="project" value="InterPro"/>
</dbReference>
<dbReference type="GO" id="GO:0003676">
    <property type="term" value="F:nucleic acid binding"/>
    <property type="evidence" value="ECO:0007669"/>
    <property type="project" value="InterPro"/>
</dbReference>
<organism evidence="2 3">
    <name type="scientific">Candidatus Segetimicrobium genomatis</name>
    <dbReference type="NCBI Taxonomy" id="2569760"/>
    <lineage>
        <taxon>Bacteria</taxon>
        <taxon>Bacillati</taxon>
        <taxon>Candidatus Sysuimicrobiota</taxon>
        <taxon>Candidatus Sysuimicrobiia</taxon>
        <taxon>Candidatus Sysuimicrobiales</taxon>
        <taxon>Candidatus Segetimicrobiaceae</taxon>
        <taxon>Candidatus Segetimicrobium</taxon>
    </lineage>
</organism>
<dbReference type="InterPro" id="IPR036397">
    <property type="entry name" value="RNaseH_sf"/>
</dbReference>
<evidence type="ECO:0000259" key="1">
    <source>
        <dbReference type="PROSITE" id="PS50994"/>
    </source>
</evidence>
<proteinExistence type="predicted"/>
<evidence type="ECO:0000313" key="2">
    <source>
        <dbReference type="EMBL" id="TMI85567.1"/>
    </source>
</evidence>
<name>A0A537JPW0_9BACT</name>
<gene>
    <name evidence="2" type="ORF">E6H03_00035</name>
</gene>
<dbReference type="Proteomes" id="UP000318093">
    <property type="component" value="Unassembled WGS sequence"/>
</dbReference>
<dbReference type="PROSITE" id="PS50994">
    <property type="entry name" value="INTEGRASE"/>
    <property type="match status" value="1"/>
</dbReference>
<accession>A0A537JPW0</accession>
<dbReference type="InterPro" id="IPR012337">
    <property type="entry name" value="RNaseH-like_sf"/>
</dbReference>
<protein>
    <submittedName>
        <fullName evidence="2">Transposase family protein</fullName>
    </submittedName>
</protein>
<reference evidence="2 3" key="1">
    <citation type="journal article" date="2019" name="Nat. Microbiol.">
        <title>Mediterranean grassland soil C-N compound turnover is dependent on rainfall and depth, and is mediated by genomically divergent microorganisms.</title>
        <authorList>
            <person name="Diamond S."/>
            <person name="Andeer P.F."/>
            <person name="Li Z."/>
            <person name="Crits-Christoph A."/>
            <person name="Burstein D."/>
            <person name="Anantharaman K."/>
            <person name="Lane K.R."/>
            <person name="Thomas B.C."/>
            <person name="Pan C."/>
            <person name="Northen T.R."/>
            <person name="Banfield J.F."/>
        </authorList>
    </citation>
    <scope>NUCLEOTIDE SEQUENCE [LARGE SCALE GENOMIC DNA]</scope>
    <source>
        <strain evidence="2">NP_6</strain>
    </source>
</reference>
<dbReference type="Gene3D" id="3.30.420.10">
    <property type="entry name" value="Ribonuclease H-like superfamily/Ribonuclease H"/>
    <property type="match status" value="1"/>
</dbReference>
<dbReference type="AlphaFoldDB" id="A0A537JPW0"/>
<sequence length="347" mass="41063">MGQQLYRRVPQALVEEVLEAFNDRRMTERQACAVLGLKRTRLYELRREWLLHRSTWALSAPHRTARRWSAPLTAWLHQECRYLQAQVAHGRGRFNFAVLAESAHQRFGVLPSDSGIRRWAIREGYYHQSRAEIGKTYVRWETAGPGALWHHDTSHHCWLPHRGGYQDLILTQDDYSRRIVGWRLQAQEGLWDHLCVVRETIERWGRPLAYYVDEHGYFRYVARTSAWRRERRQTDEGEVQFRRILQALDVGIVYAHSPQAKGKIEKRFDYLQRRLPPLCERYRITEVAEARPLLDDIIGYYNEQRAHQETGEIPAARWTGGCERGQGRLRTVPEERDLALLFARRLL</sequence>
<feature type="domain" description="Integrase catalytic" evidence="1">
    <location>
        <begin position="141"/>
        <end position="322"/>
    </location>
</feature>